<dbReference type="InterPro" id="IPR001878">
    <property type="entry name" value="Znf_CCHC"/>
</dbReference>
<dbReference type="GO" id="GO:0003676">
    <property type="term" value="F:nucleic acid binding"/>
    <property type="evidence" value="ECO:0007669"/>
    <property type="project" value="InterPro"/>
</dbReference>
<dbReference type="InterPro" id="IPR050951">
    <property type="entry name" value="Retrovirus_Pol_polyprotein"/>
</dbReference>
<feature type="compositionally biased region" description="Low complexity" evidence="6">
    <location>
        <begin position="838"/>
        <end position="849"/>
    </location>
</feature>
<keyword evidence="5" id="KW-0862">Zinc</keyword>
<evidence type="ECO:0000259" key="7">
    <source>
        <dbReference type="PROSITE" id="PS50158"/>
    </source>
</evidence>
<keyword evidence="3" id="KW-0540">Nuclease</keyword>
<dbReference type="Gene3D" id="2.40.70.10">
    <property type="entry name" value="Acid Proteases"/>
    <property type="match status" value="1"/>
</dbReference>
<keyword evidence="5" id="KW-0479">Metal-binding</keyword>
<reference evidence="8" key="2">
    <citation type="submission" date="2022-06" db="UniProtKB">
        <authorList>
            <consortium name="EnsemblMetazoa"/>
        </authorList>
    </citation>
    <scope>IDENTIFICATION</scope>
    <source>
        <strain evidence="8">DF5081</strain>
    </source>
</reference>
<evidence type="ECO:0000313" key="8">
    <source>
        <dbReference type="EnsemblMetazoa" id="CJA06807a.1"/>
    </source>
</evidence>
<dbReference type="EnsemblMetazoa" id="CJA06807a.1">
    <property type="protein sequence ID" value="CJA06807a.1"/>
    <property type="gene ID" value="WBGene00126011"/>
</dbReference>
<feature type="region of interest" description="Disordered" evidence="6">
    <location>
        <begin position="692"/>
        <end position="719"/>
    </location>
</feature>
<name>A0A8R1DMD5_CAEJA</name>
<dbReference type="SMART" id="SM00343">
    <property type="entry name" value="ZnF_C2HC"/>
    <property type="match status" value="1"/>
</dbReference>
<evidence type="ECO:0000256" key="6">
    <source>
        <dbReference type="SAM" id="MobiDB-lite"/>
    </source>
</evidence>
<reference evidence="9" key="1">
    <citation type="submission" date="2010-08" db="EMBL/GenBank/DDBJ databases">
        <authorList>
            <consortium name="Caenorhabditis japonica Sequencing Consortium"/>
            <person name="Wilson R.K."/>
        </authorList>
    </citation>
    <scope>NUCLEOTIDE SEQUENCE [LARGE SCALE GENOMIC DNA]</scope>
    <source>
        <strain evidence="9">DF5081</strain>
    </source>
</reference>
<feature type="region of interest" description="Disordered" evidence="6">
    <location>
        <begin position="826"/>
        <end position="849"/>
    </location>
</feature>
<feature type="compositionally biased region" description="Polar residues" evidence="6">
    <location>
        <begin position="692"/>
        <end position="705"/>
    </location>
</feature>
<feature type="compositionally biased region" description="Polar residues" evidence="6">
    <location>
        <begin position="828"/>
        <end position="837"/>
    </location>
</feature>
<evidence type="ECO:0000256" key="4">
    <source>
        <dbReference type="ARBA" id="ARBA00022759"/>
    </source>
</evidence>
<feature type="region of interest" description="Disordered" evidence="6">
    <location>
        <begin position="248"/>
        <end position="305"/>
    </location>
</feature>
<keyword evidence="9" id="KW-1185">Reference proteome</keyword>
<keyword evidence="2" id="KW-0548">Nucleotidyltransferase</keyword>
<dbReference type="SUPFAM" id="SSF50630">
    <property type="entry name" value="Acid proteases"/>
    <property type="match status" value="1"/>
</dbReference>
<keyword evidence="4" id="KW-0378">Hydrolase</keyword>
<dbReference type="PANTHER" id="PTHR37984:SF5">
    <property type="entry name" value="PROTEIN NYNRIN-LIKE"/>
    <property type="match status" value="1"/>
</dbReference>
<dbReference type="PANTHER" id="PTHR37984">
    <property type="entry name" value="PROTEIN CBG26694"/>
    <property type="match status" value="1"/>
</dbReference>
<organism evidence="8 9">
    <name type="scientific">Caenorhabditis japonica</name>
    <dbReference type="NCBI Taxonomy" id="281687"/>
    <lineage>
        <taxon>Eukaryota</taxon>
        <taxon>Metazoa</taxon>
        <taxon>Ecdysozoa</taxon>
        <taxon>Nematoda</taxon>
        <taxon>Chromadorea</taxon>
        <taxon>Rhabditida</taxon>
        <taxon>Rhabditina</taxon>
        <taxon>Rhabditomorpha</taxon>
        <taxon>Rhabditoidea</taxon>
        <taxon>Rhabditidae</taxon>
        <taxon>Peloderinae</taxon>
        <taxon>Caenorhabditis</taxon>
    </lineage>
</organism>
<dbReference type="AlphaFoldDB" id="A0A8R1DMD5"/>
<dbReference type="GO" id="GO:0004519">
    <property type="term" value="F:endonuclease activity"/>
    <property type="evidence" value="ECO:0007669"/>
    <property type="project" value="UniProtKB-KW"/>
</dbReference>
<evidence type="ECO:0000256" key="3">
    <source>
        <dbReference type="ARBA" id="ARBA00022722"/>
    </source>
</evidence>
<dbReference type="Proteomes" id="UP000005237">
    <property type="component" value="Unassembled WGS sequence"/>
</dbReference>
<keyword evidence="1" id="KW-0808">Transferase</keyword>
<dbReference type="GO" id="GO:0016779">
    <property type="term" value="F:nucleotidyltransferase activity"/>
    <property type="evidence" value="ECO:0007669"/>
    <property type="project" value="UniProtKB-KW"/>
</dbReference>
<protein>
    <submittedName>
        <fullName evidence="8">CCHC-type domain-containing protein</fullName>
    </submittedName>
</protein>
<evidence type="ECO:0000256" key="1">
    <source>
        <dbReference type="ARBA" id="ARBA00022679"/>
    </source>
</evidence>
<dbReference type="InterPro" id="IPR055510">
    <property type="entry name" value="DUF7083"/>
</dbReference>
<evidence type="ECO:0000256" key="5">
    <source>
        <dbReference type="PROSITE-ProRule" id="PRU00047"/>
    </source>
</evidence>
<feature type="compositionally biased region" description="Low complexity" evidence="6">
    <location>
        <begin position="276"/>
        <end position="304"/>
    </location>
</feature>
<feature type="compositionally biased region" description="Basic and acidic residues" evidence="6">
    <location>
        <begin position="262"/>
        <end position="273"/>
    </location>
</feature>
<dbReference type="Pfam" id="PF23309">
    <property type="entry name" value="DUF7083"/>
    <property type="match status" value="1"/>
</dbReference>
<dbReference type="PROSITE" id="PS50158">
    <property type="entry name" value="ZF_CCHC"/>
    <property type="match status" value="1"/>
</dbReference>
<feature type="compositionally biased region" description="Low complexity" evidence="6">
    <location>
        <begin position="499"/>
        <end position="510"/>
    </location>
</feature>
<keyword evidence="5" id="KW-0863">Zinc-finger</keyword>
<dbReference type="Pfam" id="PF13975">
    <property type="entry name" value="gag-asp_proteas"/>
    <property type="match status" value="1"/>
</dbReference>
<dbReference type="InterPro" id="IPR021109">
    <property type="entry name" value="Peptidase_aspartic_dom_sf"/>
</dbReference>
<accession>A0A8R1DMD5</accession>
<evidence type="ECO:0000313" key="9">
    <source>
        <dbReference type="Proteomes" id="UP000005237"/>
    </source>
</evidence>
<feature type="region of interest" description="Disordered" evidence="6">
    <location>
        <begin position="491"/>
        <end position="514"/>
    </location>
</feature>
<proteinExistence type="predicted"/>
<sequence>MDSNAMKLFLAQQKEAQQAQQKEAQQAQEQQFNFFKEQQEQLLRTMLAALTTQKDPTGIINSLNNRIPTFTYAPEDGETFDKWFGRHENTIKLDGADLDDSAKARFILTKLDKKEAEQFRNHVLPKTPAEVNFEDTIQMLKKLFNETKSLTRLRYELLSVKFNGYDRKQYTGLVKSRFSAAQWTKMTEDQAQCLLWIIGLQSNEHLDLRLRALRELELNPSITLSELADRLDQVIALRNDADFIGGPPTAVHAVNKHAKRQQRYDKGRRHESTKAPTATVPSQSTSSSTPSTPSSSTTSSSHPCSKCCRIHGRQKCRVSKYTVCRNCNKAGHLARACRQKKTHVSNAIFIAHTSAAKHNRIYTTVHINGKPIKMQLDTGAEATLLNVKDWERLNKPKLSPSSANLRTTTNAQIKVRGQLNCKFVLNGHHGSGRCLVTDTVSLLGMDWIAQDNHLYQLLQGRGRYSKARAVAHTEPKDRHPAHAAIQKVPRSIGQGLPQTTRTPSSTPSSSWRNKTINNCSGRCYDESRRKNKYNVNHHIPLDSRIPEERLRKMEETEREAIEVKKEIHEEADMTAGSSKLSKGKSMDSLNMQVDYRPWYDSEKIKSAVSRESIANIATSREFFETASTRDWRSGANSRRDSMCSVNIAPLLPPKSDATHLRQAVVNQSNGRSNGYGHHYSSAEPQNVNVLTISSGYDGNHQNTQKPLHLSHQPPQHPPTSINRLLQQDSPQTVDPIEQQEVLLMLYLKQNMDIVQDLGIHIPNDLLAEMDDLQMLPVELRICDEEPHRMFSPVMKNGRYQRKPQVSNMPPNRQMMAQKYVGRKEIPRSRQNSEMSDMSSYQHSSYGGYH</sequence>
<dbReference type="GO" id="GO:0008270">
    <property type="term" value="F:zinc ion binding"/>
    <property type="evidence" value="ECO:0007669"/>
    <property type="project" value="UniProtKB-KW"/>
</dbReference>
<keyword evidence="4" id="KW-0255">Endonuclease</keyword>
<feature type="domain" description="CCHC-type" evidence="7">
    <location>
        <begin position="324"/>
        <end position="339"/>
    </location>
</feature>
<evidence type="ECO:0000256" key="2">
    <source>
        <dbReference type="ARBA" id="ARBA00022695"/>
    </source>
</evidence>